<feature type="domain" description="CobW C-terminal" evidence="7">
    <location>
        <begin position="226"/>
        <end position="320"/>
    </location>
</feature>
<sequence length="329" mass="37617">MTSTEPIPVTIISGFLGAGKTTFLNKLITRRKNYRLAVIENEFGEIGIDGDLVINEKNDLFEMNNGCLCCSLNQDFYALLESLWAQHDQYDEIVIETTGIADPALVAAPFLTDQTVSRYFELKRVICLVDARHIETELEVSDEARKQISFSDILLINKTDLVSLVDVQRIEKLLTALNPFAAVFNASKENYPFDELISLDRMKIVQRRPKFSVAPQRVESHSHHNLTSLSFTFQEAFNLQNFELRMSMFLAFQASDIYRMKGILRVEGHPCRIIVQSVHNDLAIGFGEKWNDDEKRESRLVFIGRKLNPEGFERMLKQCLSKSNLSDLI</sequence>
<dbReference type="GO" id="GO:0000166">
    <property type="term" value="F:nucleotide binding"/>
    <property type="evidence" value="ECO:0007669"/>
    <property type="project" value="UniProtKB-KW"/>
</dbReference>
<evidence type="ECO:0000256" key="5">
    <source>
        <dbReference type="ARBA" id="ARBA00045658"/>
    </source>
</evidence>
<evidence type="ECO:0000256" key="1">
    <source>
        <dbReference type="ARBA" id="ARBA00022741"/>
    </source>
</evidence>
<dbReference type="Pfam" id="PF07683">
    <property type="entry name" value="CobW_C"/>
    <property type="match status" value="1"/>
</dbReference>
<comment type="similarity">
    <text evidence="4">Belongs to the SIMIBI class G3E GTPase family. ZNG1 subfamily.</text>
</comment>
<dbReference type="InterPro" id="IPR003495">
    <property type="entry name" value="CobW/HypB/UreG_nucleotide-bd"/>
</dbReference>
<dbReference type="GO" id="GO:0005737">
    <property type="term" value="C:cytoplasm"/>
    <property type="evidence" value="ECO:0007669"/>
    <property type="project" value="TreeGrafter"/>
</dbReference>
<dbReference type="InterPro" id="IPR051316">
    <property type="entry name" value="Zinc-reg_GTPase_activator"/>
</dbReference>
<dbReference type="Gene3D" id="3.30.1220.10">
    <property type="entry name" value="CobW-like, C-terminal domain"/>
    <property type="match status" value="1"/>
</dbReference>
<dbReference type="GO" id="GO:0016787">
    <property type="term" value="F:hydrolase activity"/>
    <property type="evidence" value="ECO:0007669"/>
    <property type="project" value="UniProtKB-KW"/>
</dbReference>
<keyword evidence="3" id="KW-0143">Chaperone</keyword>
<dbReference type="SUPFAM" id="SSF90002">
    <property type="entry name" value="Hypothetical protein YjiA, C-terminal domain"/>
    <property type="match status" value="1"/>
</dbReference>
<protein>
    <submittedName>
        <fullName evidence="8">GTP-binding protein</fullName>
    </submittedName>
</protein>
<dbReference type="CDD" id="cd03112">
    <property type="entry name" value="CobW-like"/>
    <property type="match status" value="1"/>
</dbReference>
<dbReference type="Gene3D" id="3.40.50.300">
    <property type="entry name" value="P-loop containing nucleotide triphosphate hydrolases"/>
    <property type="match status" value="1"/>
</dbReference>
<dbReference type="AlphaFoldDB" id="A0A9X1X2Y8"/>
<comment type="catalytic activity">
    <reaction evidence="6">
        <text>GTP + H2O = GDP + phosphate + H(+)</text>
        <dbReference type="Rhea" id="RHEA:19669"/>
        <dbReference type="ChEBI" id="CHEBI:15377"/>
        <dbReference type="ChEBI" id="CHEBI:15378"/>
        <dbReference type="ChEBI" id="CHEBI:37565"/>
        <dbReference type="ChEBI" id="CHEBI:43474"/>
        <dbReference type="ChEBI" id="CHEBI:58189"/>
    </reaction>
    <physiologicalReaction direction="left-to-right" evidence="6">
        <dbReference type="Rhea" id="RHEA:19670"/>
    </physiologicalReaction>
</comment>
<dbReference type="EMBL" id="JALJEJ010000002">
    <property type="protein sequence ID" value="MCJ8209035.1"/>
    <property type="molecule type" value="Genomic_DNA"/>
</dbReference>
<keyword evidence="9" id="KW-1185">Reference proteome</keyword>
<dbReference type="PANTHER" id="PTHR13748:SF62">
    <property type="entry name" value="COBW DOMAIN-CONTAINING PROTEIN"/>
    <property type="match status" value="1"/>
</dbReference>
<comment type="function">
    <text evidence="5">Zinc chaperone that directly transfers zinc cofactor to target proteins, thereby activating them. Zinc is transferred from the CXCC motif in the GTPase domain to the zinc binding site in target proteins in a process requiring GTP hydrolysis.</text>
</comment>
<comment type="caution">
    <text evidence="8">The sequence shown here is derived from an EMBL/GenBank/DDBJ whole genome shotgun (WGS) entry which is preliminary data.</text>
</comment>
<keyword evidence="2" id="KW-0378">Hydrolase</keyword>
<evidence type="ECO:0000313" key="9">
    <source>
        <dbReference type="Proteomes" id="UP001139450"/>
    </source>
</evidence>
<keyword evidence="1" id="KW-0547">Nucleotide-binding</keyword>
<gene>
    <name evidence="8" type="ORF">MUY27_04895</name>
</gene>
<dbReference type="Pfam" id="PF02492">
    <property type="entry name" value="cobW"/>
    <property type="match status" value="1"/>
</dbReference>
<evidence type="ECO:0000256" key="2">
    <source>
        <dbReference type="ARBA" id="ARBA00022801"/>
    </source>
</evidence>
<dbReference type="InterPro" id="IPR011629">
    <property type="entry name" value="CobW-like_C"/>
</dbReference>
<dbReference type="InterPro" id="IPR027417">
    <property type="entry name" value="P-loop_NTPase"/>
</dbReference>
<dbReference type="PANTHER" id="PTHR13748">
    <property type="entry name" value="COBW-RELATED"/>
    <property type="match status" value="1"/>
</dbReference>
<evidence type="ECO:0000313" key="8">
    <source>
        <dbReference type="EMBL" id="MCJ8209035.1"/>
    </source>
</evidence>
<organism evidence="8 9">
    <name type="scientific">Mucilaginibacter straminoryzae</name>
    <dbReference type="NCBI Taxonomy" id="2932774"/>
    <lineage>
        <taxon>Bacteria</taxon>
        <taxon>Pseudomonadati</taxon>
        <taxon>Bacteroidota</taxon>
        <taxon>Sphingobacteriia</taxon>
        <taxon>Sphingobacteriales</taxon>
        <taxon>Sphingobacteriaceae</taxon>
        <taxon>Mucilaginibacter</taxon>
    </lineage>
</organism>
<evidence type="ECO:0000256" key="4">
    <source>
        <dbReference type="ARBA" id="ARBA00034320"/>
    </source>
</evidence>
<reference evidence="8" key="1">
    <citation type="submission" date="2022-04" db="EMBL/GenBank/DDBJ databases">
        <title>Mucilaginibacter sp. RS28 isolated from freshwater.</title>
        <authorList>
            <person name="Ko S.-R."/>
        </authorList>
    </citation>
    <scope>NUCLEOTIDE SEQUENCE</scope>
    <source>
        <strain evidence="8">RS28</strain>
    </source>
</reference>
<dbReference type="SMART" id="SM00833">
    <property type="entry name" value="CobW_C"/>
    <property type="match status" value="1"/>
</dbReference>
<dbReference type="Proteomes" id="UP001139450">
    <property type="component" value="Unassembled WGS sequence"/>
</dbReference>
<evidence type="ECO:0000256" key="3">
    <source>
        <dbReference type="ARBA" id="ARBA00023186"/>
    </source>
</evidence>
<evidence type="ECO:0000259" key="7">
    <source>
        <dbReference type="SMART" id="SM00833"/>
    </source>
</evidence>
<name>A0A9X1X2Y8_9SPHI</name>
<proteinExistence type="inferred from homology"/>
<accession>A0A9X1X2Y8</accession>
<evidence type="ECO:0000256" key="6">
    <source>
        <dbReference type="ARBA" id="ARBA00049117"/>
    </source>
</evidence>
<dbReference type="InterPro" id="IPR036627">
    <property type="entry name" value="CobW-likC_sf"/>
</dbReference>
<dbReference type="RefSeq" id="WP_245128869.1">
    <property type="nucleotide sequence ID" value="NZ_JALJEJ010000002.1"/>
</dbReference>
<dbReference type="SUPFAM" id="SSF52540">
    <property type="entry name" value="P-loop containing nucleoside triphosphate hydrolases"/>
    <property type="match status" value="1"/>
</dbReference>